<dbReference type="EMBL" id="AZBU02000001">
    <property type="protein sequence ID" value="TMS34184.1"/>
    <property type="molecule type" value="Genomic_DNA"/>
</dbReference>
<name>A0A4U8UMC4_STECR</name>
<gene>
    <name evidence="1" type="ORF">L596_001823</name>
</gene>
<reference evidence="1 2" key="1">
    <citation type="journal article" date="2015" name="Genome Biol.">
        <title>Comparative genomics of Steinernema reveals deeply conserved gene regulatory networks.</title>
        <authorList>
            <person name="Dillman A.R."/>
            <person name="Macchietto M."/>
            <person name="Porter C.F."/>
            <person name="Rogers A."/>
            <person name="Williams B."/>
            <person name="Antoshechkin I."/>
            <person name="Lee M.M."/>
            <person name="Goodwin Z."/>
            <person name="Lu X."/>
            <person name="Lewis E.E."/>
            <person name="Goodrich-Blair H."/>
            <person name="Stock S.P."/>
            <person name="Adams B.J."/>
            <person name="Sternberg P.W."/>
            <person name="Mortazavi A."/>
        </authorList>
    </citation>
    <scope>NUCLEOTIDE SEQUENCE [LARGE SCALE GENOMIC DNA]</scope>
    <source>
        <strain evidence="1 2">ALL</strain>
    </source>
</reference>
<reference evidence="1 2" key="2">
    <citation type="journal article" date="2019" name="G3 (Bethesda)">
        <title>Hybrid Assembly of the Genome of the Entomopathogenic Nematode Steinernema carpocapsae Identifies the X-Chromosome.</title>
        <authorList>
            <person name="Serra L."/>
            <person name="Macchietto M."/>
            <person name="Macias-Munoz A."/>
            <person name="McGill C.J."/>
            <person name="Rodriguez I.M."/>
            <person name="Rodriguez B."/>
            <person name="Murad R."/>
            <person name="Mortazavi A."/>
        </authorList>
    </citation>
    <scope>NUCLEOTIDE SEQUENCE [LARGE SCALE GENOMIC DNA]</scope>
    <source>
        <strain evidence="1 2">ALL</strain>
    </source>
</reference>
<evidence type="ECO:0000313" key="2">
    <source>
        <dbReference type="Proteomes" id="UP000298663"/>
    </source>
</evidence>
<sequence>MDDTPVGGNFWVAAERASPRVEIENEGDDAFVLVSASQERHVSSDEKTVSAAQSSYGPGLPGPNFPRYCQAW</sequence>
<evidence type="ECO:0000313" key="1">
    <source>
        <dbReference type="EMBL" id="TMS34184.1"/>
    </source>
</evidence>
<organism evidence="1 2">
    <name type="scientific">Steinernema carpocapsae</name>
    <name type="common">Entomopathogenic nematode</name>
    <dbReference type="NCBI Taxonomy" id="34508"/>
    <lineage>
        <taxon>Eukaryota</taxon>
        <taxon>Metazoa</taxon>
        <taxon>Ecdysozoa</taxon>
        <taxon>Nematoda</taxon>
        <taxon>Chromadorea</taxon>
        <taxon>Rhabditida</taxon>
        <taxon>Tylenchina</taxon>
        <taxon>Panagrolaimomorpha</taxon>
        <taxon>Strongyloidoidea</taxon>
        <taxon>Steinernematidae</taxon>
        <taxon>Steinernema</taxon>
    </lineage>
</organism>
<dbReference type="Proteomes" id="UP000298663">
    <property type="component" value="Unassembled WGS sequence"/>
</dbReference>
<accession>A0A4U8UMC4</accession>
<protein>
    <submittedName>
        <fullName evidence="1">Uncharacterized protein</fullName>
    </submittedName>
</protein>
<keyword evidence="2" id="KW-1185">Reference proteome</keyword>
<comment type="caution">
    <text evidence="1">The sequence shown here is derived from an EMBL/GenBank/DDBJ whole genome shotgun (WGS) entry which is preliminary data.</text>
</comment>
<proteinExistence type="predicted"/>
<dbReference type="AlphaFoldDB" id="A0A4U8UMC4"/>